<keyword evidence="2" id="KW-1185">Reference proteome</keyword>
<dbReference type="Pfam" id="PF14217">
    <property type="entry name" value="DUF4327"/>
    <property type="match status" value="1"/>
</dbReference>
<name>A0A1U7HZK3_9CHRO</name>
<gene>
    <name evidence="1" type="ORF">NIES1031_00210</name>
</gene>
<dbReference type="InterPro" id="IPR025477">
    <property type="entry name" value="DUF4327"/>
</dbReference>
<dbReference type="EMBL" id="MRCC01000001">
    <property type="protein sequence ID" value="OKH29069.1"/>
    <property type="molecule type" value="Genomic_DNA"/>
</dbReference>
<dbReference type="AlphaFoldDB" id="A0A1U7HZK3"/>
<reference evidence="1 2" key="1">
    <citation type="submission" date="2016-11" db="EMBL/GenBank/DDBJ databases">
        <title>Draft Genome Sequences of Nine Cyanobacterial Strains from Diverse Habitats.</title>
        <authorList>
            <person name="Zhu T."/>
            <person name="Hou S."/>
            <person name="Lu X."/>
            <person name="Hess W.R."/>
        </authorList>
    </citation>
    <scope>NUCLEOTIDE SEQUENCE [LARGE SCALE GENOMIC DNA]</scope>
    <source>
        <strain evidence="1 2">5.2 s.c.1</strain>
    </source>
</reference>
<evidence type="ECO:0000313" key="2">
    <source>
        <dbReference type="Proteomes" id="UP000185984"/>
    </source>
</evidence>
<dbReference type="RefSeq" id="WP_073547567.1">
    <property type="nucleotide sequence ID" value="NZ_CAWMVK010000001.1"/>
</dbReference>
<organism evidence="1 2">
    <name type="scientific">Chroogloeocystis siderophila 5.2 s.c.1</name>
    <dbReference type="NCBI Taxonomy" id="247279"/>
    <lineage>
        <taxon>Bacteria</taxon>
        <taxon>Bacillati</taxon>
        <taxon>Cyanobacteriota</taxon>
        <taxon>Cyanophyceae</taxon>
        <taxon>Oscillatoriophycideae</taxon>
        <taxon>Chroococcales</taxon>
        <taxon>Chroococcaceae</taxon>
        <taxon>Chroogloeocystis</taxon>
    </lineage>
</organism>
<protein>
    <recommendedName>
        <fullName evidence="3">DUF4327 domain-containing protein</fullName>
    </recommendedName>
</protein>
<dbReference type="OrthoDB" id="582639at2"/>
<evidence type="ECO:0000313" key="1">
    <source>
        <dbReference type="EMBL" id="OKH29069.1"/>
    </source>
</evidence>
<accession>A0A1U7HZK3</accession>
<dbReference type="Proteomes" id="UP000185984">
    <property type="component" value="Unassembled WGS sequence"/>
</dbReference>
<comment type="caution">
    <text evidence="1">The sequence shown here is derived from an EMBL/GenBank/DDBJ whole genome shotgun (WGS) entry which is preliminary data.</text>
</comment>
<sequence>MSVNTLPPVRYSLDVIQDEVRRLVQKGVISRQQPIYTLCQFIPPREWVCLEGELEKCDFLLRDRIGDLLGHEEWEND</sequence>
<evidence type="ECO:0008006" key="3">
    <source>
        <dbReference type="Google" id="ProtNLM"/>
    </source>
</evidence>
<dbReference type="STRING" id="247279.NIES1031_00210"/>
<proteinExistence type="predicted"/>